<feature type="region of interest" description="Disordered" evidence="4">
    <location>
        <begin position="323"/>
        <end position="363"/>
    </location>
</feature>
<dbReference type="RefSeq" id="XP_001646099.1">
    <property type="nucleotide sequence ID" value="XM_001646049.1"/>
</dbReference>
<feature type="compositionally biased region" description="Polar residues" evidence="4">
    <location>
        <begin position="384"/>
        <end position="394"/>
    </location>
</feature>
<evidence type="ECO:0008006" key="7">
    <source>
        <dbReference type="Google" id="ProtNLM"/>
    </source>
</evidence>
<dbReference type="KEGG" id="vpo:Kpol_543p71"/>
<feature type="region of interest" description="Disordered" evidence="4">
    <location>
        <begin position="443"/>
        <end position="474"/>
    </location>
</feature>
<dbReference type="Proteomes" id="UP000000267">
    <property type="component" value="Unassembled WGS sequence"/>
</dbReference>
<feature type="region of interest" description="Disordered" evidence="4">
    <location>
        <begin position="1259"/>
        <end position="1301"/>
    </location>
</feature>
<dbReference type="PANTHER" id="PTHR24107">
    <property type="entry name" value="YNEIN REGULATORY COMPLEX SUBUNIT 5"/>
    <property type="match status" value="1"/>
</dbReference>
<dbReference type="Gene3D" id="3.80.10.10">
    <property type="entry name" value="Ribonuclease Inhibitor"/>
    <property type="match status" value="1"/>
</dbReference>
<gene>
    <name evidence="5" type="ORF">Kpol_543p71</name>
</gene>
<feature type="compositionally biased region" description="Basic and acidic residues" evidence="4">
    <location>
        <begin position="244"/>
        <end position="266"/>
    </location>
</feature>
<dbReference type="FunCoup" id="A7THS5">
    <property type="interactions" value="155"/>
</dbReference>
<feature type="compositionally biased region" description="Basic and acidic residues" evidence="4">
    <location>
        <begin position="59"/>
        <end position="71"/>
    </location>
</feature>
<evidence type="ECO:0000313" key="5">
    <source>
        <dbReference type="EMBL" id="EDO18241.1"/>
    </source>
</evidence>
<proteinExistence type="predicted"/>
<dbReference type="EMBL" id="DS480392">
    <property type="protein sequence ID" value="EDO18241.1"/>
    <property type="molecule type" value="Genomic_DNA"/>
</dbReference>
<dbReference type="eggNOG" id="ENOG502QYHN">
    <property type="taxonomic scope" value="Eukaryota"/>
</dbReference>
<dbReference type="OMA" id="IEVACMA"/>
<comment type="subcellular location">
    <subcellularLocation>
        <location evidence="1">Cytoplasm</location>
        <location evidence="1">Cytoskeleton</location>
    </subcellularLocation>
</comment>
<evidence type="ECO:0000256" key="2">
    <source>
        <dbReference type="ARBA" id="ARBA00022490"/>
    </source>
</evidence>
<feature type="region of interest" description="Disordered" evidence="4">
    <location>
        <begin position="219"/>
        <end position="309"/>
    </location>
</feature>
<reference evidence="5 6" key="1">
    <citation type="journal article" date="2007" name="Proc. Natl. Acad. Sci. U.S.A.">
        <title>Independent sorting-out of thousands of duplicated gene pairs in two yeast species descended from a whole-genome duplication.</title>
        <authorList>
            <person name="Scannell D.R."/>
            <person name="Frank A.C."/>
            <person name="Conant G.C."/>
            <person name="Byrne K.P."/>
            <person name="Woolfit M."/>
            <person name="Wolfe K.H."/>
        </authorList>
    </citation>
    <scope>NUCLEOTIDE SEQUENCE [LARGE SCALE GENOMIC DNA]</scope>
    <source>
        <strain evidence="6">ATCC 22028 / DSM 70294 / BCRC 21397 / CBS 2163 / NBRC 10782 / NRRL Y-8283 / UCD 57-17</strain>
    </source>
</reference>
<evidence type="ECO:0000256" key="3">
    <source>
        <dbReference type="ARBA" id="ARBA00023212"/>
    </source>
</evidence>
<organism evidence="6">
    <name type="scientific">Vanderwaltozyma polyspora (strain ATCC 22028 / DSM 70294 / BCRC 21397 / CBS 2163 / NBRC 10782 / NRRL Y-8283 / UCD 57-17)</name>
    <name type="common">Kluyveromyces polysporus</name>
    <dbReference type="NCBI Taxonomy" id="436907"/>
    <lineage>
        <taxon>Eukaryota</taxon>
        <taxon>Fungi</taxon>
        <taxon>Dikarya</taxon>
        <taxon>Ascomycota</taxon>
        <taxon>Saccharomycotina</taxon>
        <taxon>Saccharomycetes</taxon>
        <taxon>Saccharomycetales</taxon>
        <taxon>Saccharomycetaceae</taxon>
        <taxon>Vanderwaltozyma</taxon>
    </lineage>
</organism>
<feature type="compositionally biased region" description="Low complexity" evidence="4">
    <location>
        <begin position="293"/>
        <end position="309"/>
    </location>
</feature>
<feature type="region of interest" description="Disordered" evidence="4">
    <location>
        <begin position="384"/>
        <end position="404"/>
    </location>
</feature>
<evidence type="ECO:0000313" key="6">
    <source>
        <dbReference type="Proteomes" id="UP000000267"/>
    </source>
</evidence>
<evidence type="ECO:0000256" key="1">
    <source>
        <dbReference type="ARBA" id="ARBA00004245"/>
    </source>
</evidence>
<accession>A7THS5</accession>
<feature type="compositionally biased region" description="Polar residues" evidence="4">
    <location>
        <begin position="48"/>
        <end position="58"/>
    </location>
</feature>
<protein>
    <recommendedName>
        <fullName evidence="7">MAP-homologous protein 1</fullName>
    </recommendedName>
</protein>
<feature type="compositionally biased region" description="Basic and acidic residues" evidence="4">
    <location>
        <begin position="135"/>
        <end position="148"/>
    </location>
</feature>
<keyword evidence="6" id="KW-1185">Reference proteome</keyword>
<sequence>MNDINDVKKYLEQGVLPSLDVDWLIKSDSIEPDLINQTNNIVDVEPNPITNHQSNNTNHSDDLEISRRKSTSDANAIPQIIDRHHSGYDDDDSIPLRKTKSTSTAVLAHQRVQQPHKEKKTSFFRSLFGSRSKKNKEDPKDTPRHESRISSSPPLEKVKTAPSTAMSTPNRSSIRKYSTRDSAPSYEDPRLMDFINYYKANGFSVSSFKNKSFDSNYTTAIPEKSPSPNKFLNKSKSPSIIPENNKDSNKFDAKGRPIPSHPDKSELPSAIKVKTSNLSPLAVPETTTRSRRNSQLSSDSSCPVTPVSTTSNRFGTFLSRVTSHGVSNSSTTVNNSNSEHASRRSSISSPCSKNTLNPTNSNVVPGLEDIEPLKHVAFATNTYFDDPPQQISSRNPRKGEVEVKQDGSVVIHRLTPQERKEILENTTSGIVVGGSGKLKLLSESTSSEPLSNEQNHVGDTVVPSNSTTNSNISTDITPEERQQAVKAAAAAASERAKVMPDDIKGNSNPNEDLVGVNVAASNITIDKPMISRRTGSSSTLMSLSSIESDDTVFPPENIRIPHDIVYTRCCHLREILPIPATLKQLKKGSIDPIPLLQLRNPRPSMIEILSFSDFISIAPVLCLSLDGVHLTSEMLRIILSSLISKDNFEKLSLRNTPLDAQGWKILCYFVSKSKSLNAIDLTMVPTLKTNVQKLTKAPTKPSTSRMEYNPSNRTEMNWDLLTVSIATKGGLEEIIISGAQMSLDQFKNFIEVACMATERFGLAYNNLSKEHCQALSKWLVQSNVTGLDVGFNDLRGKLSSFSEAILMKIKNKGANNALNFISLNGTNLEVSKGETSDNNEALKLISVLCYSENLKFLDISNNPKMFPYCMRTLINCLPVFVSLVRLHLDYEDLKPSEIIMLAEILPLCSSLNYLSMLGAEFDQSTYKAFGEAVKKSTSLITLDINYENIPDEIKNELSLYTMRNVQNELMKVKGGSTKKDQFMNLQEELSRLLTESEQDKTVYEKQVRDFIEKLTVSRLKIRKVIEDLFDLRVSGQLNTEGKETLIRLCFIDACFEKGIRLLKNKNVEVKGDSKPAVPMPNFLSESISSGLMNSPGLIKSEPEITLAASNNNSTLNYGKVNHSVLLPFGKTEVEEFSPNESDIIQFNNDCKVTSQQVTNQIREEGSVFKKSIQLRSHLDSEYEKDINSVSADSSIDGLDSDKIKDLLLKNDISNVVNIIDELHKKGYHLHNIFKKKGSSTADIINGSPEKPTDKYVSNSYENINGTPQHDVPKVESSNDSRNSSNEAQTSTGDSNGTKEIDAAYDQVLDSIQKAVINKS</sequence>
<keyword evidence="2" id="KW-0963">Cytoplasm</keyword>
<feature type="compositionally biased region" description="Polar residues" evidence="4">
    <location>
        <begin position="161"/>
        <end position="182"/>
    </location>
</feature>
<name>A7THS5_VANPO</name>
<feature type="region of interest" description="Disordered" evidence="4">
    <location>
        <begin position="46"/>
        <end position="186"/>
    </location>
</feature>
<dbReference type="InterPro" id="IPR032675">
    <property type="entry name" value="LRR_dom_sf"/>
</dbReference>
<dbReference type="GeneID" id="5546516"/>
<dbReference type="InParanoid" id="A7THS5"/>
<dbReference type="GO" id="GO:0005856">
    <property type="term" value="C:cytoskeleton"/>
    <property type="evidence" value="ECO:0007669"/>
    <property type="project" value="UniProtKB-SubCell"/>
</dbReference>
<dbReference type="HOGENOM" id="CLU_004492_1_0_1"/>
<dbReference type="InterPro" id="IPR052410">
    <property type="entry name" value="DRC5"/>
</dbReference>
<feature type="compositionally biased region" description="Polar residues" evidence="4">
    <location>
        <begin position="1286"/>
        <end position="1295"/>
    </location>
</feature>
<feature type="compositionally biased region" description="Low complexity" evidence="4">
    <location>
        <begin position="459"/>
        <end position="474"/>
    </location>
</feature>
<keyword evidence="3" id="KW-0206">Cytoskeleton</keyword>
<dbReference type="PhylomeDB" id="A7THS5"/>
<feature type="compositionally biased region" description="Polar residues" evidence="4">
    <location>
        <begin position="226"/>
        <end position="238"/>
    </location>
</feature>
<dbReference type="PANTHER" id="PTHR24107:SF2">
    <property type="entry name" value="NLR FAMILY CARD DOMAIN CONTAINING 3"/>
    <property type="match status" value="1"/>
</dbReference>
<dbReference type="SUPFAM" id="SSF52047">
    <property type="entry name" value="RNI-like"/>
    <property type="match status" value="1"/>
</dbReference>
<evidence type="ECO:0000256" key="4">
    <source>
        <dbReference type="SAM" id="MobiDB-lite"/>
    </source>
</evidence>
<dbReference type="OrthoDB" id="8436363at2759"/>
<feature type="compositionally biased region" description="Low complexity" evidence="4">
    <location>
        <begin position="323"/>
        <end position="354"/>
    </location>
</feature>